<dbReference type="SUPFAM" id="SSF54373">
    <property type="entry name" value="FAD-linked reductases, C-terminal domain"/>
    <property type="match status" value="1"/>
</dbReference>
<evidence type="ECO:0000259" key="4">
    <source>
        <dbReference type="Pfam" id="PF01494"/>
    </source>
</evidence>
<feature type="non-terminal residue" evidence="5">
    <location>
        <position position="1"/>
    </location>
</feature>
<name>A0A2R6NLL9_9APHY</name>
<dbReference type="PANTHER" id="PTHR46720">
    <property type="entry name" value="HYDROXYLASE, PUTATIVE (AFU_ORTHOLOGUE AFUA_3G01460)-RELATED"/>
    <property type="match status" value="1"/>
</dbReference>
<comment type="caution">
    <text evidence="5">The sequence shown here is derived from an EMBL/GenBank/DDBJ whole genome shotgun (WGS) entry which is preliminary data.</text>
</comment>
<keyword evidence="6" id="KW-1185">Reference proteome</keyword>
<evidence type="ECO:0000256" key="2">
    <source>
        <dbReference type="ARBA" id="ARBA00022827"/>
    </source>
</evidence>
<dbReference type="InterPro" id="IPR002938">
    <property type="entry name" value="FAD-bd"/>
</dbReference>
<dbReference type="AlphaFoldDB" id="A0A2R6NLL9"/>
<gene>
    <name evidence="5" type="ORF">PHLCEN_2v10862</name>
</gene>
<dbReference type="InterPro" id="IPR036188">
    <property type="entry name" value="FAD/NAD-bd_sf"/>
</dbReference>
<keyword evidence="3" id="KW-0560">Oxidoreductase</keyword>
<evidence type="ECO:0000256" key="3">
    <source>
        <dbReference type="ARBA" id="ARBA00023002"/>
    </source>
</evidence>
<dbReference type="SUPFAM" id="SSF51905">
    <property type="entry name" value="FAD/NAD(P)-binding domain"/>
    <property type="match status" value="1"/>
</dbReference>
<dbReference type="GO" id="GO:0044550">
    <property type="term" value="P:secondary metabolite biosynthetic process"/>
    <property type="evidence" value="ECO:0007669"/>
    <property type="project" value="TreeGrafter"/>
</dbReference>
<evidence type="ECO:0000256" key="1">
    <source>
        <dbReference type="ARBA" id="ARBA00022630"/>
    </source>
</evidence>
<dbReference type="GO" id="GO:0016491">
    <property type="term" value="F:oxidoreductase activity"/>
    <property type="evidence" value="ECO:0007669"/>
    <property type="project" value="UniProtKB-KW"/>
</dbReference>
<dbReference type="STRING" id="98765.A0A2R6NLL9"/>
<dbReference type="EMBL" id="MLYV02001088">
    <property type="protein sequence ID" value="PSR73284.1"/>
    <property type="molecule type" value="Genomic_DNA"/>
</dbReference>
<dbReference type="GO" id="GO:0071949">
    <property type="term" value="F:FAD binding"/>
    <property type="evidence" value="ECO:0007669"/>
    <property type="project" value="InterPro"/>
</dbReference>
<protein>
    <recommendedName>
        <fullName evidence="4">FAD-binding domain-containing protein</fullName>
    </recommendedName>
</protein>
<accession>A0A2R6NLL9</accession>
<dbReference type="OrthoDB" id="417877at2759"/>
<dbReference type="InterPro" id="IPR051104">
    <property type="entry name" value="FAD_monoxygenase"/>
</dbReference>
<evidence type="ECO:0000313" key="6">
    <source>
        <dbReference type="Proteomes" id="UP000186601"/>
    </source>
</evidence>
<keyword evidence="1" id="KW-0285">Flavoprotein</keyword>
<proteinExistence type="predicted"/>
<dbReference type="Proteomes" id="UP000186601">
    <property type="component" value="Unassembled WGS sequence"/>
</dbReference>
<sequence length="367" mass="40629">HSTYSPHRKVMTLLNTIPEKSEPVSRDSKPRPKFRVAISGGGIAGSYLAVALSKYPDIHVNLYEAAERFTEVGAGLTVWGRTWAALSSIGVESTLRDVETASAATSPSCDGMKSAVRRCMMEKKVSEGLTDFSKYIDPVWTGRVAYRVLIPVERFPISVREDPNFVRPVKHIVRYCIADGSMMNVVGFVSQPELAETLYDSPWSTECETEEFINCYPEWEPEVLEMLKLADKPMKLAIHDLRPLPVYVSGNVALVGDAAHAMTPHQGTGAGQAIEDACVLASLLGHPSTTLDTLSCALKAYEEIRLPFANNVLMRSRLAGLLYEFNSECGDDYTAIHSILEHQFDWVDGDGVKQQIQKALTKMEDRK</sequence>
<feature type="domain" description="FAD-binding" evidence="4">
    <location>
        <begin position="247"/>
        <end position="316"/>
    </location>
</feature>
<dbReference type="PANTHER" id="PTHR46720:SF3">
    <property type="entry name" value="FAD-BINDING DOMAIN-CONTAINING PROTEIN-RELATED"/>
    <property type="match status" value="1"/>
</dbReference>
<reference evidence="5 6" key="1">
    <citation type="submission" date="2018-02" db="EMBL/GenBank/DDBJ databases">
        <title>Genome sequence of the basidiomycete white-rot fungus Phlebia centrifuga.</title>
        <authorList>
            <person name="Granchi Z."/>
            <person name="Peng M."/>
            <person name="de Vries R.P."/>
            <person name="Hilden K."/>
            <person name="Makela M.R."/>
            <person name="Grigoriev I."/>
            <person name="Riley R."/>
        </authorList>
    </citation>
    <scope>NUCLEOTIDE SEQUENCE [LARGE SCALE GENOMIC DNA]</scope>
    <source>
        <strain evidence="5 6">FBCC195</strain>
    </source>
</reference>
<evidence type="ECO:0000313" key="5">
    <source>
        <dbReference type="EMBL" id="PSR73284.1"/>
    </source>
</evidence>
<dbReference type="Pfam" id="PF01494">
    <property type="entry name" value="FAD_binding_3"/>
    <property type="match status" value="1"/>
</dbReference>
<dbReference type="Gene3D" id="3.50.50.60">
    <property type="entry name" value="FAD/NAD(P)-binding domain"/>
    <property type="match status" value="2"/>
</dbReference>
<organism evidence="5 6">
    <name type="scientific">Hermanssonia centrifuga</name>
    <dbReference type="NCBI Taxonomy" id="98765"/>
    <lineage>
        <taxon>Eukaryota</taxon>
        <taxon>Fungi</taxon>
        <taxon>Dikarya</taxon>
        <taxon>Basidiomycota</taxon>
        <taxon>Agaricomycotina</taxon>
        <taxon>Agaricomycetes</taxon>
        <taxon>Polyporales</taxon>
        <taxon>Meruliaceae</taxon>
        <taxon>Hermanssonia</taxon>
    </lineage>
</organism>
<keyword evidence="2" id="KW-0274">FAD</keyword>